<evidence type="ECO:0000313" key="2">
    <source>
        <dbReference type="Proteomes" id="UP000010878"/>
    </source>
</evidence>
<dbReference type="Proteomes" id="UP000010878">
    <property type="component" value="Chromosome"/>
</dbReference>
<keyword evidence="2" id="KW-1185">Reference proteome</keyword>
<sequence length="369" mass="41282">MDQDEFEEQYPEIASLLGDDWWSKADTHHQVYFSVVMDNWRGLDYYSRLIGRTPAEEIATEYENDLYSMRGFDSFFSELIGYVATERWLCDDPGVLDVKGTTGLPEYGCEDLDVEVACIRESQETKRIRVHLAEELNCEYKPVIRKKHAYNNYASNGESWAENERQVDEVIDEIGSLSVNDLPVTVETDAFEVEVLEPDSGELGGIIQSGLVGITPDENEKIPGNVRQKAAKQRGERPLIVFIDMKIETVHSVEEVVEKVIGEPYGYASEDDVEVSSAVQDATSVWENYLTEVGAIPGGFDRTYPAIRPGDEGVFASDDVSGVAGVMVRFSHNEVAYVPNVYTDDVDAKGVFNQLGWGLDTRSLKPSDI</sequence>
<dbReference type="RefSeq" id="WP_015321510.1">
    <property type="nucleotide sequence ID" value="NC_019974.1"/>
</dbReference>
<proteinExistence type="predicted"/>
<dbReference type="KEGG" id="nou:Natoc_2289"/>
<dbReference type="AlphaFoldDB" id="L0JYD3"/>
<dbReference type="GeneID" id="14403973"/>
<reference evidence="1 2" key="1">
    <citation type="submission" date="2012-11" db="EMBL/GenBank/DDBJ databases">
        <title>FINISHED of Natronococcus occultus SP4, DSM 3396.</title>
        <authorList>
            <consortium name="DOE Joint Genome Institute"/>
            <person name="Eisen J."/>
            <person name="Huntemann M."/>
            <person name="Wei C.-L."/>
            <person name="Han J."/>
            <person name="Detter J.C."/>
            <person name="Han C."/>
            <person name="Tapia R."/>
            <person name="Chen A."/>
            <person name="Kyrpides N."/>
            <person name="Mavromatis K."/>
            <person name="Markowitz V."/>
            <person name="Szeto E."/>
            <person name="Ivanova N."/>
            <person name="Mikhailova N."/>
            <person name="Ovchinnikova G."/>
            <person name="Pagani I."/>
            <person name="Pati A."/>
            <person name="Goodwin L."/>
            <person name="Nordberg H.P."/>
            <person name="Cantor M.N."/>
            <person name="Hua S.X."/>
            <person name="Woyke T."/>
            <person name="Eisen J."/>
            <person name="Klenk H.-P."/>
            <person name="Klenk H.-P."/>
        </authorList>
    </citation>
    <scope>NUCLEOTIDE SEQUENCE [LARGE SCALE GENOMIC DNA]</scope>
    <source>
        <strain evidence="1 2">SP4</strain>
    </source>
</reference>
<evidence type="ECO:0000313" key="1">
    <source>
        <dbReference type="EMBL" id="AGB38067.1"/>
    </source>
</evidence>
<dbReference type="STRING" id="694430.Natoc_2289"/>
<accession>L0JYD3</accession>
<dbReference type="OrthoDB" id="374838at2157"/>
<name>L0JYD3_9EURY</name>
<gene>
    <name evidence="1" type="ORF">Natoc_2289</name>
</gene>
<organism evidence="1 2">
    <name type="scientific">Natronococcus occultus SP4</name>
    <dbReference type="NCBI Taxonomy" id="694430"/>
    <lineage>
        <taxon>Archaea</taxon>
        <taxon>Methanobacteriati</taxon>
        <taxon>Methanobacteriota</taxon>
        <taxon>Stenosarchaea group</taxon>
        <taxon>Halobacteria</taxon>
        <taxon>Halobacteriales</taxon>
        <taxon>Natrialbaceae</taxon>
        <taxon>Natronococcus</taxon>
    </lineage>
</organism>
<dbReference type="HOGENOM" id="CLU_749284_0_0_2"/>
<dbReference type="EMBL" id="CP003929">
    <property type="protein sequence ID" value="AGB38067.1"/>
    <property type="molecule type" value="Genomic_DNA"/>
</dbReference>
<protein>
    <submittedName>
        <fullName evidence="1">Uncharacterized protein</fullName>
    </submittedName>
</protein>